<dbReference type="InterPro" id="IPR016032">
    <property type="entry name" value="Sig_transdc_resp-reg_C-effctor"/>
</dbReference>
<dbReference type="OrthoDB" id="9796655at2"/>
<feature type="modified residue" description="4-aspartylphosphate" evidence="5">
    <location>
        <position position="56"/>
    </location>
</feature>
<dbReference type="GO" id="GO:0000160">
    <property type="term" value="P:phosphorelay signal transduction system"/>
    <property type="evidence" value="ECO:0007669"/>
    <property type="project" value="InterPro"/>
</dbReference>
<dbReference type="EMBL" id="CP042997">
    <property type="protein sequence ID" value="QEH32934.1"/>
    <property type="molecule type" value="Genomic_DNA"/>
</dbReference>
<dbReference type="Proteomes" id="UP000324233">
    <property type="component" value="Chromosome"/>
</dbReference>
<dbReference type="Gene3D" id="3.40.50.2300">
    <property type="match status" value="1"/>
</dbReference>
<evidence type="ECO:0000256" key="3">
    <source>
        <dbReference type="ARBA" id="ARBA00023125"/>
    </source>
</evidence>
<dbReference type="InterPro" id="IPR000792">
    <property type="entry name" value="Tscrpt_reg_LuxR_C"/>
</dbReference>
<organism evidence="8 9">
    <name type="scientific">Aquisphaera giovannonii</name>
    <dbReference type="NCBI Taxonomy" id="406548"/>
    <lineage>
        <taxon>Bacteria</taxon>
        <taxon>Pseudomonadati</taxon>
        <taxon>Planctomycetota</taxon>
        <taxon>Planctomycetia</taxon>
        <taxon>Isosphaerales</taxon>
        <taxon>Isosphaeraceae</taxon>
        <taxon>Aquisphaera</taxon>
    </lineage>
</organism>
<dbReference type="Pfam" id="PF00196">
    <property type="entry name" value="GerE"/>
    <property type="match status" value="1"/>
</dbReference>
<evidence type="ECO:0000313" key="9">
    <source>
        <dbReference type="Proteomes" id="UP000324233"/>
    </source>
</evidence>
<dbReference type="InterPro" id="IPR011006">
    <property type="entry name" value="CheY-like_superfamily"/>
</dbReference>
<evidence type="ECO:0000259" key="7">
    <source>
        <dbReference type="PROSITE" id="PS50110"/>
    </source>
</evidence>
<reference evidence="8 9" key="1">
    <citation type="submission" date="2019-08" db="EMBL/GenBank/DDBJ databases">
        <title>Deep-cultivation of Planctomycetes and their phenomic and genomic characterization uncovers novel biology.</title>
        <authorList>
            <person name="Wiegand S."/>
            <person name="Jogler M."/>
            <person name="Boedeker C."/>
            <person name="Pinto D."/>
            <person name="Vollmers J."/>
            <person name="Rivas-Marin E."/>
            <person name="Kohn T."/>
            <person name="Peeters S.H."/>
            <person name="Heuer A."/>
            <person name="Rast P."/>
            <person name="Oberbeckmann S."/>
            <person name="Bunk B."/>
            <person name="Jeske O."/>
            <person name="Meyerdierks A."/>
            <person name="Storesund J.E."/>
            <person name="Kallscheuer N."/>
            <person name="Luecker S."/>
            <person name="Lage O.M."/>
            <person name="Pohl T."/>
            <person name="Merkel B.J."/>
            <person name="Hornburger P."/>
            <person name="Mueller R.-W."/>
            <person name="Bruemmer F."/>
            <person name="Labrenz M."/>
            <person name="Spormann A.M."/>
            <person name="Op den Camp H."/>
            <person name="Overmann J."/>
            <person name="Amann R."/>
            <person name="Jetten M.S.M."/>
            <person name="Mascher T."/>
            <person name="Medema M.H."/>
            <person name="Devos D.P."/>
            <person name="Kaster A.-K."/>
            <person name="Ovreas L."/>
            <person name="Rohde M."/>
            <person name="Galperin M.Y."/>
            <person name="Jogler C."/>
        </authorList>
    </citation>
    <scope>NUCLEOTIDE SEQUENCE [LARGE SCALE GENOMIC DNA]</scope>
    <source>
        <strain evidence="8 9">OJF2</strain>
    </source>
</reference>
<dbReference type="PROSITE" id="PS50043">
    <property type="entry name" value="HTH_LUXR_2"/>
    <property type="match status" value="1"/>
</dbReference>
<dbReference type="RefSeq" id="WP_148592486.1">
    <property type="nucleotide sequence ID" value="NZ_CP042997.1"/>
</dbReference>
<dbReference type="SUPFAM" id="SSF52172">
    <property type="entry name" value="CheY-like"/>
    <property type="match status" value="1"/>
</dbReference>
<dbReference type="KEGG" id="agv:OJF2_14240"/>
<evidence type="ECO:0000256" key="1">
    <source>
        <dbReference type="ARBA" id="ARBA00022553"/>
    </source>
</evidence>
<keyword evidence="3" id="KW-0238">DNA-binding</keyword>
<dbReference type="InterPro" id="IPR001789">
    <property type="entry name" value="Sig_transdc_resp-reg_receiver"/>
</dbReference>
<keyword evidence="1 5" id="KW-0597">Phosphoprotein</keyword>
<evidence type="ECO:0000313" key="8">
    <source>
        <dbReference type="EMBL" id="QEH32934.1"/>
    </source>
</evidence>
<dbReference type="PROSITE" id="PS50110">
    <property type="entry name" value="RESPONSE_REGULATORY"/>
    <property type="match status" value="1"/>
</dbReference>
<feature type="domain" description="HTH luxR-type" evidence="6">
    <location>
        <begin position="146"/>
        <end position="211"/>
    </location>
</feature>
<keyword evidence="2" id="KW-0805">Transcription regulation</keyword>
<dbReference type="AlphaFoldDB" id="A0A5B9VY23"/>
<dbReference type="InterPro" id="IPR039420">
    <property type="entry name" value="WalR-like"/>
</dbReference>
<dbReference type="CDD" id="cd17535">
    <property type="entry name" value="REC_NarL-like"/>
    <property type="match status" value="1"/>
</dbReference>
<keyword evidence="4" id="KW-0804">Transcription</keyword>
<protein>
    <submittedName>
        <fullName evidence="8">Transcriptional regulatory protein DegU</fullName>
    </submittedName>
</protein>
<accession>A0A5B9VY23</accession>
<dbReference type="Pfam" id="PF00072">
    <property type="entry name" value="Response_reg"/>
    <property type="match status" value="1"/>
</dbReference>
<dbReference type="SMART" id="SM00448">
    <property type="entry name" value="REC"/>
    <property type="match status" value="1"/>
</dbReference>
<gene>
    <name evidence="8" type="primary">degU</name>
    <name evidence="8" type="ORF">OJF2_14240</name>
</gene>
<proteinExistence type="predicted"/>
<dbReference type="SMART" id="SM00421">
    <property type="entry name" value="HTH_LUXR"/>
    <property type="match status" value="1"/>
</dbReference>
<feature type="domain" description="Response regulatory" evidence="7">
    <location>
        <begin position="5"/>
        <end position="121"/>
    </location>
</feature>
<name>A0A5B9VY23_9BACT</name>
<dbReference type="CDD" id="cd06170">
    <property type="entry name" value="LuxR_C_like"/>
    <property type="match status" value="1"/>
</dbReference>
<dbReference type="GO" id="GO:0003677">
    <property type="term" value="F:DNA binding"/>
    <property type="evidence" value="ECO:0007669"/>
    <property type="project" value="UniProtKB-KW"/>
</dbReference>
<evidence type="ECO:0000256" key="2">
    <source>
        <dbReference type="ARBA" id="ARBA00023015"/>
    </source>
</evidence>
<dbReference type="PANTHER" id="PTHR43214:SF41">
    <property type="entry name" value="NITRATE_NITRITE RESPONSE REGULATOR PROTEIN NARP"/>
    <property type="match status" value="1"/>
</dbReference>
<dbReference type="SUPFAM" id="SSF46894">
    <property type="entry name" value="C-terminal effector domain of the bipartite response regulators"/>
    <property type="match status" value="1"/>
</dbReference>
<sequence length="217" mass="23552">MESIRVILADDHTFLRLGLRALLEDAPGIEIVAEAGDGEEALDLVANLRPDVLVTDINMPRLDGLKLASRVSADHPATRVLILSMYADREFARKALSSGAAGYLVKDAGEAELEAAIRAVARGESYLSPTISAHLVKEFSRLARAETTKPNPLTARQVEVLKLVAEGMTTKAIARCLGVSIKTVDTHRTQLMDRLGIHDVAGLVRYALRQGFIKSEE</sequence>
<evidence type="ECO:0000256" key="5">
    <source>
        <dbReference type="PROSITE-ProRule" id="PRU00169"/>
    </source>
</evidence>
<dbReference type="PANTHER" id="PTHR43214">
    <property type="entry name" value="TWO-COMPONENT RESPONSE REGULATOR"/>
    <property type="match status" value="1"/>
</dbReference>
<dbReference type="PRINTS" id="PR00038">
    <property type="entry name" value="HTHLUXR"/>
</dbReference>
<evidence type="ECO:0000259" key="6">
    <source>
        <dbReference type="PROSITE" id="PS50043"/>
    </source>
</evidence>
<dbReference type="GO" id="GO:0006355">
    <property type="term" value="P:regulation of DNA-templated transcription"/>
    <property type="evidence" value="ECO:0007669"/>
    <property type="project" value="InterPro"/>
</dbReference>
<keyword evidence="9" id="KW-1185">Reference proteome</keyword>
<evidence type="ECO:0000256" key="4">
    <source>
        <dbReference type="ARBA" id="ARBA00023163"/>
    </source>
</evidence>
<dbReference type="InterPro" id="IPR058245">
    <property type="entry name" value="NreC/VraR/RcsB-like_REC"/>
</dbReference>